<sequence>MIQRSGEMEAKDQNSKGLARSKINGFAGRPPASHSNGLTIFLDIESSQSADVGRGKDKSDLRHCRARAVCVPRSAICSNQHSLNEDVVLIRSKDQLTAFNAVRKNQVEGKARIANKTTTNVFKYLQKIGLETHFVEEASDTDFIARKCQMIPIEWVARRVATGSFLKRNPGVPQGYRFDEPKIEMFFKDDANDDPQYSDEQIECAKFEFNGVKIGKSEISLMKRMTSVIFRALEKAWNKADCALIDMKVEYGVTTDGKIVLADVIDNDSWRVWPHGDKRLQLDKQFYRDIKEVTAEALQQLISNYEKVMDLTAGFTSGPKCQAVIIMGSPADLTHCEKIAGSCKALGITPILHVSSAHKTTRESLNILAKYEDTAVPTVIIAVAGRSNGLGPVLAGNTTLPVVDDELS</sequence>
<comment type="similarity">
    <text evidence="3">In the N-terminal section; belongs to the SAICAR synthetase family.</text>
</comment>
<dbReference type="PANTHER" id="PTHR43599:SF3">
    <property type="entry name" value="SI:DKEY-6E2.2"/>
    <property type="match status" value="1"/>
</dbReference>
<name>A0A016X249_9BILA</name>
<evidence type="ECO:0000256" key="3">
    <source>
        <dbReference type="ARBA" id="ARBA00011020"/>
    </source>
</evidence>
<dbReference type="HAMAP" id="MF_00137">
    <property type="entry name" value="SAICAR_synth"/>
    <property type="match status" value="1"/>
</dbReference>
<dbReference type="Pfam" id="PF00731">
    <property type="entry name" value="AIRC"/>
    <property type="match status" value="1"/>
</dbReference>
<dbReference type="UniPathway" id="UPA00074">
    <property type="reaction ID" value="UER00130"/>
</dbReference>
<comment type="pathway">
    <text evidence="1">Purine metabolism; IMP biosynthesis via de novo pathway; 5-amino-1-(5-phospho-D-ribosyl)imidazole-4-carboxamide from 5-amino-1-(5-phospho-D-ribosyl)imidazole-4-carboxylate: step 1/2.</text>
</comment>
<dbReference type="AlphaFoldDB" id="A0A016X249"/>
<evidence type="ECO:0000313" key="12">
    <source>
        <dbReference type="Proteomes" id="UP000024635"/>
    </source>
</evidence>
<dbReference type="Gene3D" id="3.30.200.20">
    <property type="entry name" value="Phosphorylase Kinase, domain 1"/>
    <property type="match status" value="1"/>
</dbReference>
<evidence type="ECO:0000256" key="5">
    <source>
        <dbReference type="ARBA" id="ARBA00022741"/>
    </source>
</evidence>
<feature type="compositionally biased region" description="Basic and acidic residues" evidence="9">
    <location>
        <begin position="1"/>
        <end position="14"/>
    </location>
</feature>
<dbReference type="Proteomes" id="UP000024635">
    <property type="component" value="Unassembled WGS sequence"/>
</dbReference>
<dbReference type="InterPro" id="IPR028923">
    <property type="entry name" value="SAICAR_synt/ADE2_N"/>
</dbReference>
<evidence type="ECO:0000313" key="11">
    <source>
        <dbReference type="EMBL" id="EYC45567.1"/>
    </source>
</evidence>
<dbReference type="InterPro" id="IPR000031">
    <property type="entry name" value="PurE_dom"/>
</dbReference>
<dbReference type="Pfam" id="PF01259">
    <property type="entry name" value="SAICAR_synt"/>
    <property type="match status" value="1"/>
</dbReference>
<keyword evidence="6" id="KW-0658">Purine biosynthesis</keyword>
<feature type="region of interest" description="Disordered" evidence="9">
    <location>
        <begin position="1"/>
        <end position="31"/>
    </location>
</feature>
<reference evidence="12" key="1">
    <citation type="journal article" date="2015" name="Nat. Genet.">
        <title>The genome and transcriptome of the zoonotic hookworm Ancylostoma ceylanicum identify infection-specific gene families.</title>
        <authorList>
            <person name="Schwarz E.M."/>
            <person name="Hu Y."/>
            <person name="Antoshechkin I."/>
            <person name="Miller M.M."/>
            <person name="Sternberg P.W."/>
            <person name="Aroian R.V."/>
        </authorList>
    </citation>
    <scope>NUCLEOTIDE SEQUENCE</scope>
    <source>
        <strain evidence="12">HY135</strain>
    </source>
</reference>
<dbReference type="Gene3D" id="3.40.50.1970">
    <property type="match status" value="1"/>
</dbReference>
<dbReference type="SUPFAM" id="SSF56104">
    <property type="entry name" value="SAICAR synthase-like"/>
    <property type="match status" value="1"/>
</dbReference>
<dbReference type="GO" id="GO:0004639">
    <property type="term" value="F:phosphoribosylaminoimidazolesuccinocarboxamide synthase activity"/>
    <property type="evidence" value="ECO:0007669"/>
    <property type="project" value="InterPro"/>
</dbReference>
<organism evidence="11 12">
    <name type="scientific">Ancylostoma ceylanicum</name>
    <dbReference type="NCBI Taxonomy" id="53326"/>
    <lineage>
        <taxon>Eukaryota</taxon>
        <taxon>Metazoa</taxon>
        <taxon>Ecdysozoa</taxon>
        <taxon>Nematoda</taxon>
        <taxon>Chromadorea</taxon>
        <taxon>Rhabditida</taxon>
        <taxon>Rhabditina</taxon>
        <taxon>Rhabditomorpha</taxon>
        <taxon>Strongyloidea</taxon>
        <taxon>Ancylostomatidae</taxon>
        <taxon>Ancylostomatinae</taxon>
        <taxon>Ancylostoma</taxon>
    </lineage>
</organism>
<comment type="caution">
    <text evidence="11">The sequence shown here is derived from an EMBL/GenBank/DDBJ whole genome shotgun (WGS) entry which is preliminary data.</text>
</comment>
<evidence type="ECO:0000256" key="2">
    <source>
        <dbReference type="ARBA" id="ARBA00004747"/>
    </source>
</evidence>
<evidence type="ECO:0000256" key="9">
    <source>
        <dbReference type="SAM" id="MobiDB-lite"/>
    </source>
</evidence>
<keyword evidence="8" id="KW-0511">Multifunctional enzyme</keyword>
<accession>A0A016X249</accession>
<comment type="pathway">
    <text evidence="2">Purine metabolism; IMP biosynthesis via de novo pathway; 5-amino-1-(5-phospho-D-ribosyl)imidazole-4-carboxylate from 5-amino-1-(5-phospho-D-ribosyl)imidazole (carboxylase route): step 1/1.</text>
</comment>
<dbReference type="InterPro" id="IPR018236">
    <property type="entry name" value="SAICAR_synthetase_CS"/>
</dbReference>
<proteinExistence type="inferred from homology"/>
<dbReference type="PANTHER" id="PTHR43599">
    <property type="entry name" value="MULTIFUNCTIONAL PROTEIN ADE2"/>
    <property type="match status" value="1"/>
</dbReference>
<gene>
    <name evidence="11" type="primary">Acey_s0423.g1202</name>
    <name evidence="11" type="synonym">Acey-B0286.3</name>
    <name evidence="11" type="ORF">Y032_0423g1202</name>
</gene>
<dbReference type="GO" id="GO:0005829">
    <property type="term" value="C:cytosol"/>
    <property type="evidence" value="ECO:0007669"/>
    <property type="project" value="TreeGrafter"/>
</dbReference>
<protein>
    <recommendedName>
        <fullName evidence="10">PurE domain-containing protein</fullName>
    </recommendedName>
</protein>
<keyword evidence="5" id="KW-0547">Nucleotide-binding</keyword>
<dbReference type="CDD" id="cd01416">
    <property type="entry name" value="SAICAR_synt_Ade5"/>
    <property type="match status" value="1"/>
</dbReference>
<evidence type="ECO:0000256" key="1">
    <source>
        <dbReference type="ARBA" id="ARBA00004672"/>
    </source>
</evidence>
<evidence type="ECO:0000256" key="8">
    <source>
        <dbReference type="ARBA" id="ARBA00023268"/>
    </source>
</evidence>
<dbReference type="Gene3D" id="3.30.470.20">
    <property type="entry name" value="ATP-grasp fold, B domain"/>
    <property type="match status" value="1"/>
</dbReference>
<keyword evidence="4" id="KW-0436">Ligase</keyword>
<evidence type="ECO:0000259" key="10">
    <source>
        <dbReference type="SMART" id="SM01001"/>
    </source>
</evidence>
<keyword evidence="12" id="KW-1185">Reference proteome</keyword>
<evidence type="ECO:0000256" key="7">
    <source>
        <dbReference type="ARBA" id="ARBA00022840"/>
    </source>
</evidence>
<dbReference type="SUPFAM" id="SSF52255">
    <property type="entry name" value="N5-CAIR mutase (phosphoribosylaminoimidazole carboxylase, PurE)"/>
    <property type="match status" value="1"/>
</dbReference>
<dbReference type="STRING" id="53326.A0A016X249"/>
<dbReference type="GO" id="GO:0006189">
    <property type="term" value="P:'de novo' IMP biosynthetic process"/>
    <property type="evidence" value="ECO:0007669"/>
    <property type="project" value="UniProtKB-UniPathway"/>
</dbReference>
<dbReference type="PROSITE" id="PS01057">
    <property type="entry name" value="SAICAR_SYNTHETASE_1"/>
    <property type="match status" value="1"/>
</dbReference>
<dbReference type="EMBL" id="JARK01000023">
    <property type="protein sequence ID" value="EYC45567.1"/>
    <property type="molecule type" value="Genomic_DNA"/>
</dbReference>
<dbReference type="SMART" id="SM01001">
    <property type="entry name" value="AIRC"/>
    <property type="match status" value="1"/>
</dbReference>
<dbReference type="OrthoDB" id="9991235at2759"/>
<evidence type="ECO:0000256" key="6">
    <source>
        <dbReference type="ARBA" id="ARBA00022755"/>
    </source>
</evidence>
<evidence type="ECO:0000256" key="4">
    <source>
        <dbReference type="ARBA" id="ARBA00022598"/>
    </source>
</evidence>
<keyword evidence="7" id="KW-0067">ATP-binding</keyword>
<dbReference type="FunFam" id="3.30.470.20:FF:000020">
    <property type="entry name" value="Probable multifunctional protein ADE2"/>
    <property type="match status" value="1"/>
</dbReference>
<feature type="domain" description="PurE" evidence="10">
    <location>
        <begin position="321"/>
        <end position="407"/>
    </location>
</feature>
<dbReference type="InterPro" id="IPR050089">
    <property type="entry name" value="SAICAR_synthetase"/>
</dbReference>
<dbReference type="GO" id="GO:0005524">
    <property type="term" value="F:ATP binding"/>
    <property type="evidence" value="ECO:0007669"/>
    <property type="project" value="UniProtKB-KW"/>
</dbReference>